<dbReference type="SUPFAM" id="SSF54427">
    <property type="entry name" value="NTF2-like"/>
    <property type="match status" value="1"/>
</dbReference>
<proteinExistence type="predicted"/>
<organism evidence="2 3">
    <name type="scientific">Aeromicrobium terrae</name>
    <dbReference type="NCBI Taxonomy" id="2498846"/>
    <lineage>
        <taxon>Bacteria</taxon>
        <taxon>Bacillati</taxon>
        <taxon>Actinomycetota</taxon>
        <taxon>Actinomycetes</taxon>
        <taxon>Propionibacteriales</taxon>
        <taxon>Nocardioidaceae</taxon>
        <taxon>Aeromicrobium</taxon>
    </lineage>
</organism>
<dbReference type="Proteomes" id="UP000321571">
    <property type="component" value="Unassembled WGS sequence"/>
</dbReference>
<feature type="domain" description="SnoaL-like" evidence="1">
    <location>
        <begin position="5"/>
        <end position="130"/>
    </location>
</feature>
<evidence type="ECO:0000313" key="2">
    <source>
        <dbReference type="EMBL" id="TXL60901.1"/>
    </source>
</evidence>
<evidence type="ECO:0000313" key="3">
    <source>
        <dbReference type="Proteomes" id="UP000321571"/>
    </source>
</evidence>
<dbReference type="OrthoDB" id="981191at2"/>
<comment type="caution">
    <text evidence="2">The sequence shown here is derived from an EMBL/GenBank/DDBJ whole genome shotgun (WGS) entry which is preliminary data.</text>
</comment>
<dbReference type="InterPro" id="IPR037401">
    <property type="entry name" value="SnoaL-like"/>
</dbReference>
<gene>
    <name evidence="2" type="ORF">FHP06_10800</name>
</gene>
<accession>A0A5C8NJC8</accession>
<name>A0A5C8NJC8_9ACTN</name>
<protein>
    <submittedName>
        <fullName evidence="2">Nuclear transport factor 2 family protein</fullName>
    </submittedName>
</protein>
<evidence type="ECO:0000259" key="1">
    <source>
        <dbReference type="Pfam" id="PF13577"/>
    </source>
</evidence>
<dbReference type="AlphaFoldDB" id="A0A5C8NJC8"/>
<sequence>MLDLQTISDRIEIDDLITRYTRAVDQLDWALYDTVFTPDATIDYTASGGIAGTRDEVRDWLAATLPMFAQMQHYVCQKEVTLHGDTAELVVYLMNPMAIEQPDGSMWRMEMGGHYLHQLVRTPDGWRSRELVEKMVWDRKD</sequence>
<dbReference type="RefSeq" id="WP_147686600.1">
    <property type="nucleotide sequence ID" value="NZ_VDUX01000004.1"/>
</dbReference>
<keyword evidence="3" id="KW-1185">Reference proteome</keyword>
<reference evidence="2 3" key="1">
    <citation type="submission" date="2019-06" db="EMBL/GenBank/DDBJ databases">
        <title>Aeromicrobium sp. nov., isolated from a maize field.</title>
        <authorList>
            <person name="Lin S.-Y."/>
            <person name="Tsai C.-F."/>
            <person name="Young C.-C."/>
        </authorList>
    </citation>
    <scope>NUCLEOTIDE SEQUENCE [LARGE SCALE GENOMIC DNA]</scope>
    <source>
        <strain evidence="2 3">CC-CFT486</strain>
    </source>
</reference>
<dbReference type="Gene3D" id="3.10.450.50">
    <property type="match status" value="1"/>
</dbReference>
<dbReference type="InterPro" id="IPR032710">
    <property type="entry name" value="NTF2-like_dom_sf"/>
</dbReference>
<dbReference type="Pfam" id="PF13577">
    <property type="entry name" value="SnoaL_4"/>
    <property type="match status" value="1"/>
</dbReference>
<dbReference type="EMBL" id="VDUX01000004">
    <property type="protein sequence ID" value="TXL60901.1"/>
    <property type="molecule type" value="Genomic_DNA"/>
</dbReference>